<protein>
    <submittedName>
        <fullName evidence="1">Uncharacterized protein</fullName>
    </submittedName>
</protein>
<dbReference type="AlphaFoldDB" id="A0A1F5WEM5"/>
<dbReference type="EMBL" id="MFHJ01000018">
    <property type="protein sequence ID" value="OGF74073.1"/>
    <property type="molecule type" value="Genomic_DNA"/>
</dbReference>
<dbReference type="Proteomes" id="UP000178276">
    <property type="component" value="Unassembled WGS sequence"/>
</dbReference>
<evidence type="ECO:0000313" key="1">
    <source>
        <dbReference type="EMBL" id="OGF74073.1"/>
    </source>
</evidence>
<accession>A0A1F5WEM5</accession>
<evidence type="ECO:0000313" key="2">
    <source>
        <dbReference type="Proteomes" id="UP000178276"/>
    </source>
</evidence>
<dbReference type="STRING" id="1798331.A2W57_02585"/>
<reference evidence="1 2" key="1">
    <citation type="journal article" date="2016" name="Nat. Commun.">
        <title>Thousands of microbial genomes shed light on interconnected biogeochemical processes in an aquifer system.</title>
        <authorList>
            <person name="Anantharaman K."/>
            <person name="Brown C.T."/>
            <person name="Hug L.A."/>
            <person name="Sharon I."/>
            <person name="Castelle C.J."/>
            <person name="Probst A.J."/>
            <person name="Thomas B.C."/>
            <person name="Singh A."/>
            <person name="Wilkins M.J."/>
            <person name="Karaoz U."/>
            <person name="Brodie E.L."/>
            <person name="Williams K.H."/>
            <person name="Hubbard S.S."/>
            <person name="Banfield J.F."/>
        </authorList>
    </citation>
    <scope>NUCLEOTIDE SEQUENCE [LARGE SCALE GENOMIC DNA]</scope>
</reference>
<name>A0A1F5WEM5_9BACT</name>
<sequence>MPTLSALKLNKEVRSLKEDVRAIKSFLFTPLKDPEGEYRESFIKKMLSRTQSRGPFYKFTDKESFLKHVRSRK</sequence>
<organism evidence="1 2">
    <name type="scientific">Candidatus Giovannonibacteria bacterium RIFCSPHIGHO2_02_43_16</name>
    <dbReference type="NCBI Taxonomy" id="1798331"/>
    <lineage>
        <taxon>Bacteria</taxon>
        <taxon>Candidatus Giovannoniibacteriota</taxon>
    </lineage>
</organism>
<comment type="caution">
    <text evidence="1">The sequence shown here is derived from an EMBL/GenBank/DDBJ whole genome shotgun (WGS) entry which is preliminary data.</text>
</comment>
<proteinExistence type="predicted"/>
<gene>
    <name evidence="1" type="ORF">A2W57_02585</name>
</gene>